<dbReference type="EMBL" id="JAPOHA010000005">
    <property type="protein sequence ID" value="MCY1713821.1"/>
    <property type="molecule type" value="Genomic_DNA"/>
</dbReference>
<dbReference type="PROSITE" id="PS50943">
    <property type="entry name" value="HTH_CROC1"/>
    <property type="match status" value="1"/>
</dbReference>
<dbReference type="Proteomes" id="UP001082703">
    <property type="component" value="Unassembled WGS sequence"/>
</dbReference>
<evidence type="ECO:0000313" key="4">
    <source>
        <dbReference type="Proteomes" id="UP001082703"/>
    </source>
</evidence>
<evidence type="ECO:0000256" key="1">
    <source>
        <dbReference type="ARBA" id="ARBA00023125"/>
    </source>
</evidence>
<dbReference type="RefSeq" id="WP_268057862.1">
    <property type="nucleotide sequence ID" value="NZ_JAPOHA010000005.1"/>
</dbReference>
<name>A0ABT4BSE4_9FIRM</name>
<keyword evidence="4" id="KW-1185">Reference proteome</keyword>
<dbReference type="PANTHER" id="PTHR46558">
    <property type="entry name" value="TRACRIPTIONAL REGULATORY PROTEIN-RELATED-RELATED"/>
    <property type="match status" value="1"/>
</dbReference>
<feature type="domain" description="HTH cro/C1-type" evidence="2">
    <location>
        <begin position="7"/>
        <end position="61"/>
    </location>
</feature>
<dbReference type="InterPro" id="IPR001387">
    <property type="entry name" value="Cro/C1-type_HTH"/>
</dbReference>
<protein>
    <submittedName>
        <fullName evidence="3">Helix-turn-helix transcriptional regulator</fullName>
    </submittedName>
</protein>
<dbReference type="PANTHER" id="PTHR46558:SF11">
    <property type="entry name" value="HTH-TYPE TRANSCRIPTIONAL REGULATOR XRE"/>
    <property type="match status" value="1"/>
</dbReference>
<gene>
    <name evidence="3" type="ORF">OUY18_06095</name>
</gene>
<dbReference type="SMART" id="SM00530">
    <property type="entry name" value="HTH_XRE"/>
    <property type="match status" value="1"/>
</dbReference>
<keyword evidence="1" id="KW-0238">DNA-binding</keyword>
<accession>A0ABT4BSE4</accession>
<evidence type="ECO:0000313" key="3">
    <source>
        <dbReference type="EMBL" id="MCY1713821.1"/>
    </source>
</evidence>
<organism evidence="3 4">
    <name type="scientific">Caproiciproducens galactitolivorans</name>
    <dbReference type="NCBI Taxonomy" id="642589"/>
    <lineage>
        <taxon>Bacteria</taxon>
        <taxon>Bacillati</taxon>
        <taxon>Bacillota</taxon>
        <taxon>Clostridia</taxon>
        <taxon>Eubacteriales</taxon>
        <taxon>Acutalibacteraceae</taxon>
        <taxon>Caproiciproducens</taxon>
    </lineage>
</organism>
<dbReference type="Gene3D" id="1.10.260.40">
    <property type="entry name" value="lambda repressor-like DNA-binding domains"/>
    <property type="match status" value="1"/>
</dbReference>
<reference evidence="3 4" key="1">
    <citation type="submission" date="2022-11" db="EMBL/GenBank/DDBJ databases">
        <authorList>
            <person name="Caiyu Z."/>
        </authorList>
    </citation>
    <scope>NUCLEOTIDE SEQUENCE [LARGE SCALE GENOMIC DNA]</scope>
    <source>
        <strain evidence="3 4">YR-4</strain>
    </source>
</reference>
<dbReference type="Pfam" id="PF01381">
    <property type="entry name" value="HTH_3"/>
    <property type="match status" value="1"/>
</dbReference>
<comment type="caution">
    <text evidence="3">The sequence shown here is derived from an EMBL/GenBank/DDBJ whole genome shotgun (WGS) entry which is preliminary data.</text>
</comment>
<evidence type="ECO:0000259" key="2">
    <source>
        <dbReference type="PROSITE" id="PS50943"/>
    </source>
</evidence>
<proteinExistence type="predicted"/>
<dbReference type="InterPro" id="IPR010982">
    <property type="entry name" value="Lambda_DNA-bd_dom_sf"/>
</dbReference>
<dbReference type="CDD" id="cd00093">
    <property type="entry name" value="HTH_XRE"/>
    <property type="match status" value="1"/>
</dbReference>
<sequence length="68" mass="7950">MTFKERLRALREDADINQTQLADAVHVDQRSISFYETGRYEPTLDTLIALARYFHVSTDYLLGLTDKR</sequence>
<dbReference type="SUPFAM" id="SSF47413">
    <property type="entry name" value="lambda repressor-like DNA-binding domains"/>
    <property type="match status" value="1"/>
</dbReference>